<dbReference type="Proteomes" id="UP000241769">
    <property type="component" value="Unassembled WGS sequence"/>
</dbReference>
<keyword evidence="2" id="KW-1185">Reference proteome</keyword>
<organism evidence="1 2">
    <name type="scientific">Planoprotostelium fungivorum</name>
    <dbReference type="NCBI Taxonomy" id="1890364"/>
    <lineage>
        <taxon>Eukaryota</taxon>
        <taxon>Amoebozoa</taxon>
        <taxon>Evosea</taxon>
        <taxon>Variosea</taxon>
        <taxon>Cavosteliida</taxon>
        <taxon>Cavosteliaceae</taxon>
        <taxon>Planoprotostelium</taxon>
    </lineage>
</organism>
<comment type="caution">
    <text evidence="1">The sequence shown here is derived from an EMBL/GenBank/DDBJ whole genome shotgun (WGS) entry which is preliminary data.</text>
</comment>
<gene>
    <name evidence="1" type="ORF">PROFUN_09556</name>
</gene>
<reference evidence="1 2" key="1">
    <citation type="journal article" date="2018" name="Genome Biol. Evol.">
        <title>Multiple Roots of Fruiting Body Formation in Amoebozoa.</title>
        <authorList>
            <person name="Hillmann F."/>
            <person name="Forbes G."/>
            <person name="Novohradska S."/>
            <person name="Ferling I."/>
            <person name="Riege K."/>
            <person name="Groth M."/>
            <person name="Westermann M."/>
            <person name="Marz M."/>
            <person name="Spaller T."/>
            <person name="Winckler T."/>
            <person name="Schaap P."/>
            <person name="Glockner G."/>
        </authorList>
    </citation>
    <scope>NUCLEOTIDE SEQUENCE [LARGE SCALE GENOMIC DNA]</scope>
    <source>
        <strain evidence="1 2">Jena</strain>
    </source>
</reference>
<dbReference type="AlphaFoldDB" id="A0A2P6MT34"/>
<accession>A0A2P6MT34</accession>
<dbReference type="EMBL" id="MDYQ01000439">
    <property type="protein sequence ID" value="PRP74856.1"/>
    <property type="molecule type" value="Genomic_DNA"/>
</dbReference>
<dbReference type="InParanoid" id="A0A2P6MT34"/>
<evidence type="ECO:0000313" key="1">
    <source>
        <dbReference type="EMBL" id="PRP74856.1"/>
    </source>
</evidence>
<proteinExistence type="predicted"/>
<sequence length="249" mass="26345">MAPTTLNVEAASESCGSKYKPEPFNNEMLFQLLLFTLAVVTAQQPQPSLIIYTYNFLSDGMANAIAYPIGVCLPQPGGTTSIKVTPGGRYIVDGFSSVDCSGPPSSTRYVQMNIANSNNDHAAPYYATVSAVPDDAYHLKPSDTVTEQYSTNSSCTNSTFVGAKIVYNTNCNSTASHDCQAAPGNPSTRIFCGQRTYVLPSPLPPIASTNYRNATGVTFISADPVGHPGGTSSLTASITLLLVLLLITH</sequence>
<name>A0A2P6MT34_9EUKA</name>
<evidence type="ECO:0000313" key="2">
    <source>
        <dbReference type="Proteomes" id="UP000241769"/>
    </source>
</evidence>
<protein>
    <submittedName>
        <fullName evidence="1">Uncharacterized protein</fullName>
    </submittedName>
</protein>